<feature type="domain" description="Inner membrane protein YgaP-like transmembrane" evidence="2">
    <location>
        <begin position="1"/>
        <end position="65"/>
    </location>
</feature>
<dbReference type="Gene3D" id="6.10.140.1340">
    <property type="match status" value="1"/>
</dbReference>
<dbReference type="KEGG" id="csph:CSPHI_04695"/>
<reference evidence="3 4" key="1">
    <citation type="submission" date="2014-08" db="EMBL/GenBank/DDBJ databases">
        <title>Complete genome sequence of Corynebacterium sphenisci CECT 5990(T) (=DSM 44792(T)), isolated from healthy wild penguins.</title>
        <authorList>
            <person name="Ruckert C."/>
            <person name="Albersmeier A."/>
            <person name="Winkler A."/>
            <person name="Kalinowski J."/>
        </authorList>
    </citation>
    <scope>NUCLEOTIDE SEQUENCE [LARGE SCALE GENOMIC DNA]</scope>
    <source>
        <strain evidence="3 4">DSM 44792</strain>
    </source>
</reference>
<dbReference type="STRING" id="1437874.CSPHI_04695"/>
<dbReference type="OrthoDB" id="9804804at2"/>
<name>A0A1L7CX60_9CORY</name>
<evidence type="ECO:0000313" key="4">
    <source>
        <dbReference type="Proteomes" id="UP000185469"/>
    </source>
</evidence>
<gene>
    <name evidence="3" type="ORF">CSPHI_04695</name>
</gene>
<accession>A0A1L7CX60</accession>
<keyword evidence="4" id="KW-1185">Reference proteome</keyword>
<dbReference type="Pfam" id="PF11127">
    <property type="entry name" value="YgaP-like_TM"/>
    <property type="match status" value="1"/>
</dbReference>
<feature type="transmembrane region" description="Helical" evidence="1">
    <location>
        <begin position="12"/>
        <end position="28"/>
    </location>
</feature>
<evidence type="ECO:0000259" key="2">
    <source>
        <dbReference type="Pfam" id="PF11127"/>
    </source>
</evidence>
<keyword evidence="1" id="KW-0472">Membrane</keyword>
<dbReference type="Proteomes" id="UP000185469">
    <property type="component" value="Chromosome"/>
</dbReference>
<dbReference type="InterPro" id="IPR021309">
    <property type="entry name" value="YgaP-like_TM"/>
</dbReference>
<feature type="transmembrane region" description="Helical" evidence="1">
    <location>
        <begin position="34"/>
        <end position="55"/>
    </location>
</feature>
<sequence>MKRNESTADRAVRAIAGIILLILAFTIAGAPWNWVLGIVGAVLLITGAVGFCPLYRLLGFSTCPAPAAPRVD</sequence>
<proteinExistence type="predicted"/>
<organism evidence="3 4">
    <name type="scientific">Corynebacterium sphenisci DSM 44792</name>
    <dbReference type="NCBI Taxonomy" id="1437874"/>
    <lineage>
        <taxon>Bacteria</taxon>
        <taxon>Bacillati</taxon>
        <taxon>Actinomycetota</taxon>
        <taxon>Actinomycetes</taxon>
        <taxon>Mycobacteriales</taxon>
        <taxon>Corynebacteriaceae</taxon>
        <taxon>Corynebacterium</taxon>
    </lineage>
</organism>
<dbReference type="RefSeq" id="WP_075691709.1">
    <property type="nucleotide sequence ID" value="NZ_CP009248.1"/>
</dbReference>
<keyword evidence="1" id="KW-0812">Transmembrane</keyword>
<dbReference type="AlphaFoldDB" id="A0A1L7CX60"/>
<keyword evidence="1" id="KW-1133">Transmembrane helix</keyword>
<evidence type="ECO:0000256" key="1">
    <source>
        <dbReference type="SAM" id="Phobius"/>
    </source>
</evidence>
<protein>
    <recommendedName>
        <fullName evidence="2">Inner membrane protein YgaP-like transmembrane domain-containing protein</fullName>
    </recommendedName>
</protein>
<evidence type="ECO:0000313" key="3">
    <source>
        <dbReference type="EMBL" id="APT90459.1"/>
    </source>
</evidence>
<dbReference type="EMBL" id="CP009248">
    <property type="protein sequence ID" value="APT90459.1"/>
    <property type="molecule type" value="Genomic_DNA"/>
</dbReference>